<reference evidence="4 7" key="2">
    <citation type="journal article" date="2014" name="Int. J. Syst. Evol. Microbiol.">
        <title>Complete genome sequence of Corynebacterium casei LMG S-19264T (=DSM 44701T), isolated from a smear-ripened cheese.</title>
        <authorList>
            <consortium name="US DOE Joint Genome Institute (JGI-PGF)"/>
            <person name="Walter F."/>
            <person name="Albersmeier A."/>
            <person name="Kalinowski J."/>
            <person name="Ruckert C."/>
        </authorList>
    </citation>
    <scope>NUCLEOTIDE SEQUENCE [LARGE SCALE GENOMIC DNA]</scope>
    <source>
        <strain evidence="4 7">NBRC 114545</strain>
    </source>
</reference>
<feature type="transmembrane region" description="Helical" evidence="1">
    <location>
        <begin position="72"/>
        <end position="93"/>
    </location>
</feature>
<keyword evidence="1" id="KW-0812">Transmembrane</keyword>
<dbReference type="AlphaFoldDB" id="A0AA38CY24"/>
<dbReference type="Pfam" id="PF01757">
    <property type="entry name" value="Acyl_transf_3"/>
    <property type="match status" value="1"/>
</dbReference>
<keyword evidence="1" id="KW-0472">Membrane</keyword>
<dbReference type="InterPro" id="IPR002656">
    <property type="entry name" value="Acyl_transf_3_dom"/>
</dbReference>
<name>A0AA38CY24_9ENTE</name>
<dbReference type="GO" id="GO:0016747">
    <property type="term" value="F:acyltransferase activity, transferring groups other than amino-acyl groups"/>
    <property type="evidence" value="ECO:0007669"/>
    <property type="project" value="InterPro"/>
</dbReference>
<dbReference type="RefSeq" id="WP_123934235.1">
    <property type="nucleotide sequence ID" value="NZ_BSUW01000001.1"/>
</dbReference>
<protein>
    <recommendedName>
        <fullName evidence="2">Acyltransferase 3 domain-containing protein</fullName>
    </recommendedName>
</protein>
<dbReference type="Proteomes" id="UP000268310">
    <property type="component" value="Chromosome"/>
</dbReference>
<feature type="transmembrane region" description="Helical" evidence="1">
    <location>
        <begin position="7"/>
        <end position="23"/>
    </location>
</feature>
<feature type="transmembrane region" description="Helical" evidence="1">
    <location>
        <begin position="236"/>
        <end position="255"/>
    </location>
</feature>
<evidence type="ECO:0000256" key="1">
    <source>
        <dbReference type="SAM" id="Phobius"/>
    </source>
</evidence>
<reference evidence="3 6" key="1">
    <citation type="journal article" date="2012" name="Int. J. Syst. Evol. Microbiol.">
        <title>Characterization of Tetragenococcus strains from sugar thick juice reveals a novel species, Tetragenococcus osmophilus sp. nov., and divides Tetragenococcus halophilus into two subspecies, T. halophilus subsp. halophilus subsp. nov. and T. halophilus subsp. flandriensis subsp. nov.</title>
        <authorList>
            <person name="Juste A."/>
            <person name="Van Trappen S."/>
            <person name="Verreth C."/>
            <person name="Cleenwerck I."/>
            <person name="De Vos P."/>
            <person name="Lievens B."/>
            <person name="Willems K.A."/>
        </authorList>
    </citation>
    <scope>NUCLEOTIDE SEQUENCE [LARGE SCALE GENOMIC DNA]</scope>
    <source>
        <strain evidence="3 6">JCM 31126</strain>
    </source>
</reference>
<evidence type="ECO:0000313" key="5">
    <source>
        <dbReference type="EMBL" id="GMA73333.1"/>
    </source>
</evidence>
<feature type="transmembrane region" description="Helical" evidence="1">
    <location>
        <begin position="113"/>
        <end position="136"/>
    </location>
</feature>
<evidence type="ECO:0000313" key="4">
    <source>
        <dbReference type="EMBL" id="GMA73271.1"/>
    </source>
</evidence>
<feature type="transmembrane region" description="Helical" evidence="1">
    <location>
        <begin position="179"/>
        <end position="197"/>
    </location>
</feature>
<evidence type="ECO:0000313" key="6">
    <source>
        <dbReference type="Proteomes" id="UP000268310"/>
    </source>
</evidence>
<reference evidence="4" key="4">
    <citation type="submission" date="2023-02" db="EMBL/GenBank/DDBJ databases">
        <authorList>
            <person name="Sun Q."/>
            <person name="Mori K."/>
        </authorList>
    </citation>
    <scope>NUCLEOTIDE SEQUENCE</scope>
    <source>
        <strain evidence="4">NBRC 114545</strain>
    </source>
</reference>
<feature type="domain" description="Acyltransferase 3" evidence="2">
    <location>
        <begin position="6"/>
        <end position="314"/>
    </location>
</feature>
<organism evidence="4 7">
    <name type="scientific">Tetragenococcus osmophilus</name>
    <dbReference type="NCBI Taxonomy" id="526944"/>
    <lineage>
        <taxon>Bacteria</taxon>
        <taxon>Bacillati</taxon>
        <taxon>Bacillota</taxon>
        <taxon>Bacilli</taxon>
        <taxon>Lactobacillales</taxon>
        <taxon>Enterococcaceae</taxon>
        <taxon>Tetragenococcus</taxon>
    </lineage>
</organism>
<dbReference type="EMBL" id="CP027783">
    <property type="protein sequence ID" value="AYW47211.1"/>
    <property type="molecule type" value="Genomic_DNA"/>
</dbReference>
<feature type="transmembrane region" description="Helical" evidence="1">
    <location>
        <begin position="148"/>
        <end position="167"/>
    </location>
</feature>
<keyword evidence="1" id="KW-1133">Transmembrane helix</keyword>
<dbReference type="KEGG" id="too:C7K38_01770"/>
<evidence type="ECO:0000313" key="3">
    <source>
        <dbReference type="EMBL" id="AYW47211.1"/>
    </source>
</evidence>
<sequence>MKRDIRIDALRALAILLIMFAHTRPPQWLYELRDFDVILMTFILGSSYRLSTERKNKPKPYFTYLKERFVRLIIPAWIFLTLFFLALFSFTLISGRPFPFSLKKIFTSYSLIWGVGYIWIIRVFFIIAILSPILYWLARKMTRLLPQLGLIGVFLLLQKGLNALVALLSGTEQAVFEQYGAISFGYLLAALVGMWAVRQSNKDNSILFICFSLLFFITASYQNLPSIEDNKYPPTIYFISYGLAGSLLLFQFTSFQTIRKLLEKTPGINWLSQHSLELYYWHLFPIMYFNLYVAKDPWYLRFFIVFPVAFLLTIFQNRYLPHLFQPQKNK</sequence>
<dbReference type="Proteomes" id="UP001157039">
    <property type="component" value="Unassembled WGS sequence"/>
</dbReference>
<evidence type="ECO:0000259" key="2">
    <source>
        <dbReference type="Pfam" id="PF01757"/>
    </source>
</evidence>
<feature type="transmembrane region" description="Helical" evidence="1">
    <location>
        <begin position="299"/>
        <end position="320"/>
    </location>
</feature>
<keyword evidence="6" id="KW-1185">Reference proteome</keyword>
<proteinExistence type="predicted"/>
<dbReference type="EMBL" id="BSUW01000002">
    <property type="protein sequence ID" value="GMA73333.1"/>
    <property type="molecule type" value="Genomic_DNA"/>
</dbReference>
<evidence type="ECO:0000313" key="7">
    <source>
        <dbReference type="Proteomes" id="UP001157039"/>
    </source>
</evidence>
<feature type="transmembrane region" description="Helical" evidence="1">
    <location>
        <begin position="206"/>
        <end position="224"/>
    </location>
</feature>
<feature type="transmembrane region" description="Helical" evidence="1">
    <location>
        <begin position="35"/>
        <end position="51"/>
    </location>
</feature>
<gene>
    <name evidence="3" type="ORF">C7K38_01770</name>
    <name evidence="4" type="ORF">GCM10025885_23200</name>
    <name evidence="5" type="ORF">GCM10025885_23820</name>
</gene>
<accession>A0AA38CY24</accession>
<dbReference type="EMBL" id="BSUW01000001">
    <property type="protein sequence ID" value="GMA73271.1"/>
    <property type="molecule type" value="Genomic_DNA"/>
</dbReference>
<reference evidence="3" key="3">
    <citation type="submission" date="2018-03" db="EMBL/GenBank/DDBJ databases">
        <authorList>
            <person name="Jeon C.O."/>
        </authorList>
    </citation>
    <scope>NUCLEOTIDE SEQUENCE</scope>
    <source>
        <strain evidence="3">JCM 31126</strain>
    </source>
</reference>